<feature type="transmembrane region" description="Helical" evidence="6">
    <location>
        <begin position="301"/>
        <end position="326"/>
    </location>
</feature>
<evidence type="ECO:0000256" key="1">
    <source>
        <dbReference type="ARBA" id="ARBA00004141"/>
    </source>
</evidence>
<evidence type="ECO:0000256" key="2">
    <source>
        <dbReference type="ARBA" id="ARBA00009773"/>
    </source>
</evidence>
<accession>A0ABQ3ISD8</accession>
<feature type="transmembrane region" description="Helical" evidence="6">
    <location>
        <begin position="6"/>
        <end position="39"/>
    </location>
</feature>
<feature type="transmembrane region" description="Helical" evidence="6">
    <location>
        <begin position="51"/>
        <end position="75"/>
    </location>
</feature>
<feature type="transmembrane region" description="Helical" evidence="6">
    <location>
        <begin position="230"/>
        <end position="253"/>
    </location>
</feature>
<reference evidence="8" key="1">
    <citation type="journal article" date="2019" name="Int. J. Syst. Evol. Microbiol.">
        <title>The Global Catalogue of Microorganisms (GCM) 10K type strain sequencing project: providing services to taxonomists for standard genome sequencing and annotation.</title>
        <authorList>
            <consortium name="The Broad Institute Genomics Platform"/>
            <consortium name="The Broad Institute Genome Sequencing Center for Infectious Disease"/>
            <person name="Wu L."/>
            <person name="Ma J."/>
        </authorList>
    </citation>
    <scope>NUCLEOTIDE SEQUENCE [LARGE SCALE GENOMIC DNA]</scope>
    <source>
        <strain evidence="8">KCTC 42443</strain>
    </source>
</reference>
<dbReference type="EMBL" id="BNCH01000001">
    <property type="protein sequence ID" value="GHE87892.1"/>
    <property type="molecule type" value="Genomic_DNA"/>
</dbReference>
<keyword evidence="8" id="KW-1185">Reference proteome</keyword>
<evidence type="ECO:0000313" key="7">
    <source>
        <dbReference type="EMBL" id="GHE87892.1"/>
    </source>
</evidence>
<comment type="subcellular location">
    <subcellularLocation>
        <location evidence="1">Membrane</location>
        <topology evidence="1">Multi-pass membrane protein</topology>
    </subcellularLocation>
</comment>
<feature type="transmembrane region" description="Helical" evidence="6">
    <location>
        <begin position="202"/>
        <end position="224"/>
    </location>
</feature>
<proteinExistence type="inferred from homology"/>
<name>A0ABQ3ISD8_9RHOB</name>
<dbReference type="PANTHER" id="PTHR21716:SF16">
    <property type="entry name" value="BLL1467 PROTEIN"/>
    <property type="match status" value="1"/>
</dbReference>
<gene>
    <name evidence="7" type="ORF">GCM10016455_04850</name>
</gene>
<evidence type="ECO:0000256" key="3">
    <source>
        <dbReference type="ARBA" id="ARBA00022692"/>
    </source>
</evidence>
<keyword evidence="5 6" id="KW-0472">Membrane</keyword>
<dbReference type="Pfam" id="PF01594">
    <property type="entry name" value="AI-2E_transport"/>
    <property type="match status" value="1"/>
</dbReference>
<keyword evidence="3 6" id="KW-0812">Transmembrane</keyword>
<evidence type="ECO:0000256" key="4">
    <source>
        <dbReference type="ARBA" id="ARBA00022989"/>
    </source>
</evidence>
<evidence type="ECO:0000313" key="8">
    <source>
        <dbReference type="Proteomes" id="UP000609802"/>
    </source>
</evidence>
<feature type="transmembrane region" description="Helical" evidence="6">
    <location>
        <begin position="265"/>
        <end position="281"/>
    </location>
</feature>
<sequence length="361" mass="39002">MREKPNWAQIGIFLCLALFFLDWASDFLIPIVAAILGFLIMRPIERRMSRLGIPSVITAFAICAVAGAGLMFAVWNFSFPITQLAEDLPEMINDLRRMPNPAAETLDKLGEAAKAAEDAVASTEEEPAMAVKVVENPGFVSSLVAAAPIVVGQIVLTIVLMFFLISSGSTFVRKLVESLPRFSDKRAAVAMVQQVEQKLGQYLGGITLINFCLGIVIGAAMAAWGLPNPIMFAVIAFSLNFVPYIGAVFGALLASIVGFNVYEDAWSAVLIFATYMTLTSIEGQLITPYVISNRLRLNPTVVFVAVAFFAWIWSVVGMVIAVPVLITVKVILDQTPSTRALGVFLGGEEASDTKAQEDRAT</sequence>
<protein>
    <submittedName>
        <fullName evidence="7">AI-2E family transporter</fullName>
    </submittedName>
</protein>
<evidence type="ECO:0000256" key="6">
    <source>
        <dbReference type="SAM" id="Phobius"/>
    </source>
</evidence>
<organism evidence="7 8">
    <name type="scientific">Aliiroseovarius zhejiangensis</name>
    <dbReference type="NCBI Taxonomy" id="1632025"/>
    <lineage>
        <taxon>Bacteria</taxon>
        <taxon>Pseudomonadati</taxon>
        <taxon>Pseudomonadota</taxon>
        <taxon>Alphaproteobacteria</taxon>
        <taxon>Rhodobacterales</taxon>
        <taxon>Paracoccaceae</taxon>
        <taxon>Aliiroseovarius</taxon>
    </lineage>
</organism>
<keyword evidence="4 6" id="KW-1133">Transmembrane helix</keyword>
<comment type="similarity">
    <text evidence="2">Belongs to the autoinducer-2 exporter (AI-2E) (TC 2.A.86) family.</text>
</comment>
<dbReference type="InterPro" id="IPR002549">
    <property type="entry name" value="AI-2E-like"/>
</dbReference>
<dbReference type="RefSeq" id="WP_191284875.1">
    <property type="nucleotide sequence ID" value="NZ_BNCH01000001.1"/>
</dbReference>
<comment type="caution">
    <text evidence="7">The sequence shown here is derived from an EMBL/GenBank/DDBJ whole genome shotgun (WGS) entry which is preliminary data.</text>
</comment>
<feature type="transmembrane region" description="Helical" evidence="6">
    <location>
        <begin position="139"/>
        <end position="165"/>
    </location>
</feature>
<dbReference type="PANTHER" id="PTHR21716">
    <property type="entry name" value="TRANSMEMBRANE PROTEIN"/>
    <property type="match status" value="1"/>
</dbReference>
<evidence type="ECO:0000256" key="5">
    <source>
        <dbReference type="ARBA" id="ARBA00023136"/>
    </source>
</evidence>
<dbReference type="Proteomes" id="UP000609802">
    <property type="component" value="Unassembled WGS sequence"/>
</dbReference>